<dbReference type="InterPro" id="IPR049704">
    <property type="entry name" value="Aminotrans_3_PPA_site"/>
</dbReference>
<sequence>MNNSQKLFSVAKSFIPGGVNSPVRSFNAVGGTPFFVQKAQGAYLYDINDNCYIDYVGSWGAMIVGHNNDYIRESIIEVVKNGLSFGTPTKIEVLIAQLLCNLIQSIDMIRMVNSGTEATMSAIRLARGFTKRNKIIIFRGCYHGHVDYLLVGDHDYSINSQTYPSSSGVPHDFVKDTVVCEYNDLSSVRNIFTKHPNDIAAIIVEPVAGNMNCILPQPYFLEGLRNLCDEFNALLIADEVMTGFRIALGGVQEYYNIRPDITCLGKIIGGGMSVGAFGGSKKIMSKLAPIGDVYQAGTFSGNPVIMNAGYNCLVQIMKPYTYERLNDLTTKLILGLRSAAARNDIPLVINHIGGMFGLFFTEYNNVTCYSDVKRCDIRTFKKFFHLMLNKGIYFSPSPFETNFMSLAHTLEDIQKTIDIADICFSKL</sequence>
<dbReference type="GO" id="GO:0006782">
    <property type="term" value="P:protoporphyrinogen IX biosynthetic process"/>
    <property type="evidence" value="ECO:0007669"/>
    <property type="project" value="UniProtKB-UniRule"/>
</dbReference>
<keyword evidence="5 7" id="KW-0413">Isomerase</keyword>
<evidence type="ECO:0000256" key="3">
    <source>
        <dbReference type="ARBA" id="ARBA00008981"/>
    </source>
</evidence>
<name>A0A2P5SWE3_9GAMM</name>
<dbReference type="InterPro" id="IPR005814">
    <property type="entry name" value="Aminotrans_3"/>
</dbReference>
<dbReference type="GO" id="GO:0042286">
    <property type="term" value="F:glutamate-1-semialdehyde 2,1-aminomutase activity"/>
    <property type="evidence" value="ECO:0007669"/>
    <property type="project" value="UniProtKB-UniRule"/>
</dbReference>
<feature type="modified residue" description="N6-(pyridoxal phosphate)lysine" evidence="7">
    <location>
        <position position="266"/>
    </location>
</feature>
<dbReference type="InterPro" id="IPR004639">
    <property type="entry name" value="4pyrrol_synth_GluAld_NH2Trfase"/>
</dbReference>
<dbReference type="NCBIfam" id="TIGR00713">
    <property type="entry name" value="hemL"/>
    <property type="match status" value="1"/>
</dbReference>
<gene>
    <name evidence="7 8" type="primary">hemL</name>
    <name evidence="8" type="ORF">CRV10_02110</name>
</gene>
<evidence type="ECO:0000256" key="4">
    <source>
        <dbReference type="ARBA" id="ARBA00022898"/>
    </source>
</evidence>
<keyword evidence="4 7" id="KW-0663">Pyridoxal phosphate</keyword>
<keyword evidence="7" id="KW-0963">Cytoplasm</keyword>
<evidence type="ECO:0000256" key="6">
    <source>
        <dbReference type="ARBA" id="ARBA00023244"/>
    </source>
</evidence>
<dbReference type="Gene3D" id="3.40.640.10">
    <property type="entry name" value="Type I PLP-dependent aspartate aminotransferase-like (Major domain)"/>
    <property type="match status" value="1"/>
</dbReference>
<dbReference type="Pfam" id="PF00202">
    <property type="entry name" value="Aminotran_3"/>
    <property type="match status" value="1"/>
</dbReference>
<dbReference type="Gene3D" id="3.90.1150.10">
    <property type="entry name" value="Aspartate Aminotransferase, domain 1"/>
    <property type="match status" value="1"/>
</dbReference>
<evidence type="ECO:0000313" key="8">
    <source>
        <dbReference type="EMBL" id="PPI86642.1"/>
    </source>
</evidence>
<comment type="cofactor">
    <cofactor evidence="1 7">
        <name>pyridoxal 5'-phosphate</name>
        <dbReference type="ChEBI" id="CHEBI:597326"/>
    </cofactor>
</comment>
<dbReference type="UniPathway" id="UPA00251">
    <property type="reaction ID" value="UER00317"/>
</dbReference>
<keyword evidence="9" id="KW-1185">Reference proteome</keyword>
<comment type="subunit">
    <text evidence="7">Homodimer.</text>
</comment>
<dbReference type="EC" id="5.4.3.8" evidence="7"/>
<dbReference type="PROSITE" id="PS00600">
    <property type="entry name" value="AA_TRANSFER_CLASS_3"/>
    <property type="match status" value="1"/>
</dbReference>
<keyword evidence="6 7" id="KW-0627">Porphyrin biosynthesis</keyword>
<organism evidence="8 9">
    <name type="scientific">Candidatus Pantoea edessiphila</name>
    <dbReference type="NCBI Taxonomy" id="2044610"/>
    <lineage>
        <taxon>Bacteria</taxon>
        <taxon>Pseudomonadati</taxon>
        <taxon>Pseudomonadota</taxon>
        <taxon>Gammaproteobacteria</taxon>
        <taxon>Enterobacterales</taxon>
        <taxon>Erwiniaceae</taxon>
        <taxon>Pantoea</taxon>
    </lineage>
</organism>
<evidence type="ECO:0000256" key="1">
    <source>
        <dbReference type="ARBA" id="ARBA00001933"/>
    </source>
</evidence>
<dbReference type="Proteomes" id="UP000296144">
    <property type="component" value="Unassembled WGS sequence"/>
</dbReference>
<dbReference type="AlphaFoldDB" id="A0A2P5SWE3"/>
<dbReference type="HAMAP" id="MF_00375">
    <property type="entry name" value="HemL_aminotrans_3"/>
    <property type="match status" value="1"/>
</dbReference>
<dbReference type="GO" id="GO:0008483">
    <property type="term" value="F:transaminase activity"/>
    <property type="evidence" value="ECO:0007669"/>
    <property type="project" value="InterPro"/>
</dbReference>
<comment type="pathway">
    <text evidence="2">Porphyrin-containing compound metabolism; protoporphyrin-IX biosynthesis; 5-aminolevulinate from L-glutamyl-tRNA(Glu): step 2/2.</text>
</comment>
<proteinExistence type="inferred from homology"/>
<evidence type="ECO:0000256" key="5">
    <source>
        <dbReference type="ARBA" id="ARBA00023235"/>
    </source>
</evidence>
<dbReference type="CDD" id="cd00610">
    <property type="entry name" value="OAT_like"/>
    <property type="match status" value="1"/>
</dbReference>
<dbReference type="PANTHER" id="PTHR43713:SF3">
    <property type="entry name" value="GLUTAMATE-1-SEMIALDEHYDE 2,1-AMINOMUTASE 1, CHLOROPLASTIC-RELATED"/>
    <property type="match status" value="1"/>
</dbReference>
<dbReference type="SUPFAM" id="SSF53383">
    <property type="entry name" value="PLP-dependent transferases"/>
    <property type="match status" value="1"/>
</dbReference>
<dbReference type="EMBL" id="PDKU01000002">
    <property type="protein sequence ID" value="PPI86642.1"/>
    <property type="molecule type" value="Genomic_DNA"/>
</dbReference>
<dbReference type="PANTHER" id="PTHR43713">
    <property type="entry name" value="GLUTAMATE-1-SEMIALDEHYDE 2,1-AMINOMUTASE"/>
    <property type="match status" value="1"/>
</dbReference>
<dbReference type="NCBIfam" id="NF000818">
    <property type="entry name" value="PRK00062.1"/>
    <property type="match status" value="1"/>
</dbReference>
<comment type="caution">
    <text evidence="8">The sequence shown here is derived from an EMBL/GenBank/DDBJ whole genome shotgun (WGS) entry which is preliminary data.</text>
</comment>
<protein>
    <recommendedName>
        <fullName evidence="7">Glutamate-1-semialdehyde 2,1-aminomutase</fullName>
        <shortName evidence="7">GSA</shortName>
        <ecNumber evidence="7">5.4.3.8</ecNumber>
    </recommendedName>
    <alternativeName>
        <fullName evidence="7">Glutamate-1-semialdehyde aminotransferase</fullName>
        <shortName evidence="7">GSA-AT</shortName>
    </alternativeName>
</protein>
<dbReference type="InterPro" id="IPR015424">
    <property type="entry name" value="PyrdxlP-dep_Trfase"/>
</dbReference>
<dbReference type="FunFam" id="3.40.640.10:FF:000021">
    <property type="entry name" value="Glutamate-1-semialdehyde 2,1-aminomutase"/>
    <property type="match status" value="1"/>
</dbReference>
<reference evidence="8 9" key="1">
    <citation type="journal article" date="2018" name="Genome Biol. Evol.">
        <title>Cladogenesis and Genomic Streamlining in Extracellular Endosymbionts of Tropical Stink Bugs.</title>
        <authorList>
            <person name="Otero-Bravo A."/>
            <person name="Goffredi S."/>
            <person name="Sabree Z.L."/>
        </authorList>
    </citation>
    <scope>NUCLEOTIDE SEQUENCE [LARGE SCALE GENOMIC DNA]</scope>
    <source>
        <strain evidence="8 9">SoEL</strain>
    </source>
</reference>
<dbReference type="GO" id="GO:0005737">
    <property type="term" value="C:cytoplasm"/>
    <property type="evidence" value="ECO:0007669"/>
    <property type="project" value="UniProtKB-SubCell"/>
</dbReference>
<comment type="catalytic activity">
    <reaction evidence="7">
        <text>(S)-4-amino-5-oxopentanoate = 5-aminolevulinate</text>
        <dbReference type="Rhea" id="RHEA:14265"/>
        <dbReference type="ChEBI" id="CHEBI:57501"/>
        <dbReference type="ChEBI" id="CHEBI:356416"/>
        <dbReference type="EC" id="5.4.3.8"/>
    </reaction>
</comment>
<evidence type="ECO:0000256" key="7">
    <source>
        <dbReference type="HAMAP-Rule" id="MF_00375"/>
    </source>
</evidence>
<dbReference type="InterPro" id="IPR015422">
    <property type="entry name" value="PyrdxlP-dep_Trfase_small"/>
</dbReference>
<accession>A0A2P5SWE3</accession>
<dbReference type="GO" id="GO:0030170">
    <property type="term" value="F:pyridoxal phosphate binding"/>
    <property type="evidence" value="ECO:0007669"/>
    <property type="project" value="InterPro"/>
</dbReference>
<comment type="similarity">
    <text evidence="3 7">Belongs to the class-III pyridoxal-phosphate-dependent aminotransferase family. HemL subfamily.</text>
</comment>
<dbReference type="OrthoDB" id="9801052at2"/>
<evidence type="ECO:0000256" key="2">
    <source>
        <dbReference type="ARBA" id="ARBA00004819"/>
    </source>
</evidence>
<dbReference type="RefSeq" id="WP_136130216.1">
    <property type="nucleotide sequence ID" value="NZ_PDKU01000002.1"/>
</dbReference>
<comment type="subcellular location">
    <subcellularLocation>
        <location evidence="7">Cytoplasm</location>
    </subcellularLocation>
</comment>
<evidence type="ECO:0000313" key="9">
    <source>
        <dbReference type="Proteomes" id="UP000296144"/>
    </source>
</evidence>
<dbReference type="InterPro" id="IPR015421">
    <property type="entry name" value="PyrdxlP-dep_Trfase_major"/>
</dbReference>